<dbReference type="CDD" id="cd05254">
    <property type="entry name" value="dTDP_HR_like_SDR_e"/>
    <property type="match status" value="1"/>
</dbReference>
<dbReference type="GO" id="GO:0005829">
    <property type="term" value="C:cytosol"/>
    <property type="evidence" value="ECO:0007669"/>
    <property type="project" value="TreeGrafter"/>
</dbReference>
<evidence type="ECO:0000256" key="3">
    <source>
        <dbReference type="ARBA" id="ARBA00012929"/>
    </source>
</evidence>
<dbReference type="PANTHER" id="PTHR10491:SF4">
    <property type="entry name" value="METHIONINE ADENOSYLTRANSFERASE 2 SUBUNIT BETA"/>
    <property type="match status" value="1"/>
</dbReference>
<evidence type="ECO:0000259" key="7">
    <source>
        <dbReference type="Pfam" id="PF04321"/>
    </source>
</evidence>
<comment type="catalytic activity">
    <reaction evidence="5 6">
        <text>dTDP-beta-L-rhamnose + NADP(+) = dTDP-4-dehydro-beta-L-rhamnose + NADPH + H(+)</text>
        <dbReference type="Rhea" id="RHEA:21796"/>
        <dbReference type="ChEBI" id="CHEBI:15378"/>
        <dbReference type="ChEBI" id="CHEBI:57510"/>
        <dbReference type="ChEBI" id="CHEBI:57783"/>
        <dbReference type="ChEBI" id="CHEBI:58349"/>
        <dbReference type="ChEBI" id="CHEBI:62830"/>
        <dbReference type="EC" id="1.1.1.133"/>
    </reaction>
</comment>
<dbReference type="GO" id="GO:0008831">
    <property type="term" value="F:dTDP-4-dehydrorhamnose reductase activity"/>
    <property type="evidence" value="ECO:0007669"/>
    <property type="project" value="UniProtKB-EC"/>
</dbReference>
<comment type="similarity">
    <text evidence="2 6">Belongs to the dTDP-4-dehydrorhamnose reductase family.</text>
</comment>
<dbReference type="InterPro" id="IPR005913">
    <property type="entry name" value="dTDP_dehydrorham_reduct"/>
</dbReference>
<keyword evidence="6" id="KW-0521">NADP</keyword>
<dbReference type="RefSeq" id="WP_163654585.1">
    <property type="nucleotide sequence ID" value="NZ_JAAGRN010000005.1"/>
</dbReference>
<dbReference type="Pfam" id="PF04321">
    <property type="entry name" value="RmlD_sub_bind"/>
    <property type="match status" value="1"/>
</dbReference>
<evidence type="ECO:0000256" key="5">
    <source>
        <dbReference type="ARBA" id="ARBA00048200"/>
    </source>
</evidence>
<dbReference type="NCBIfam" id="TIGR01214">
    <property type="entry name" value="rmlD"/>
    <property type="match status" value="1"/>
</dbReference>
<reference evidence="8" key="1">
    <citation type="submission" date="2020-02" db="EMBL/GenBank/DDBJ databases">
        <authorList>
            <person name="Chen W.-M."/>
        </authorList>
    </citation>
    <scope>NUCLEOTIDE SEQUENCE</scope>
    <source>
        <strain evidence="8">NBD-18</strain>
    </source>
</reference>
<dbReference type="UniPathway" id="UPA00124"/>
<comment type="cofactor">
    <cofactor evidence="6">
        <name>Mg(2+)</name>
        <dbReference type="ChEBI" id="CHEBI:18420"/>
    </cofactor>
    <text evidence="6">Binds 1 Mg(2+) ion per monomer.</text>
</comment>
<feature type="domain" description="RmlD-like substrate binding" evidence="7">
    <location>
        <begin position="5"/>
        <end position="306"/>
    </location>
</feature>
<keyword evidence="6 8" id="KW-0560">Oxidoreductase</keyword>
<comment type="caution">
    <text evidence="8">The sequence shown here is derived from an EMBL/GenBank/DDBJ whole genome shotgun (WGS) entry which is preliminary data.</text>
</comment>
<dbReference type="InterPro" id="IPR036291">
    <property type="entry name" value="NAD(P)-bd_dom_sf"/>
</dbReference>
<dbReference type="GO" id="GO:0019305">
    <property type="term" value="P:dTDP-rhamnose biosynthetic process"/>
    <property type="evidence" value="ECO:0007669"/>
    <property type="project" value="UniProtKB-UniPathway"/>
</dbReference>
<dbReference type="EMBL" id="JAAGRN010000005">
    <property type="protein sequence ID" value="NDY83435.1"/>
    <property type="molecule type" value="Genomic_DNA"/>
</dbReference>
<dbReference type="EC" id="1.1.1.133" evidence="3 6"/>
<protein>
    <recommendedName>
        <fullName evidence="4 6">dTDP-4-dehydrorhamnose reductase</fullName>
        <ecNumber evidence="3 6">1.1.1.133</ecNumber>
    </recommendedName>
</protein>
<gene>
    <name evidence="8" type="primary">rfbD</name>
    <name evidence="8" type="ORF">G3I67_09350</name>
</gene>
<evidence type="ECO:0000313" key="8">
    <source>
        <dbReference type="EMBL" id="NDY83435.1"/>
    </source>
</evidence>
<dbReference type="AlphaFoldDB" id="A0A6B2R810"/>
<comment type="function">
    <text evidence="6">Catalyzes the reduction of dTDP-6-deoxy-L-lyxo-4-hexulose to yield dTDP-L-rhamnose.</text>
</comment>
<evidence type="ECO:0000256" key="1">
    <source>
        <dbReference type="ARBA" id="ARBA00004781"/>
    </source>
</evidence>
<evidence type="ECO:0000256" key="2">
    <source>
        <dbReference type="ARBA" id="ARBA00010944"/>
    </source>
</evidence>
<dbReference type="InterPro" id="IPR029903">
    <property type="entry name" value="RmlD-like-bd"/>
</dbReference>
<sequence length="308" mass="33207">MSNRKILLFGANGQVGYALQTALAPLGQVVCLTRAQLDLSCLPVGDAIPVALKDLVHSVQPDVIVNAAAYTAVDRAESDAVQAELLNASVPGWLAKLAQETGACLVHYSTDYVFDGTKQGTYVETDSTNPQSVYGATKLQGELAVAASCDRHLIFRTSWVFGAHGGNFLKTMLKLGQERDALRIVSDQIGAPTSAELIARVTAKVLAIMLDQQIDAKDTRWGTCHLVAAGETSWFDYARYVFEKADQMGWKLKVTPQSITPIATADYPVAAKRPLNSRLNTAKLRETFGIALPSWQVGVDDVLAALKD</sequence>
<proteinExistence type="inferred from homology"/>
<comment type="pathway">
    <text evidence="1 6">Carbohydrate biosynthesis; dTDP-L-rhamnose biosynthesis.</text>
</comment>
<evidence type="ECO:0000256" key="6">
    <source>
        <dbReference type="RuleBase" id="RU364082"/>
    </source>
</evidence>
<dbReference type="Gene3D" id="3.40.50.720">
    <property type="entry name" value="NAD(P)-binding Rossmann-like Domain"/>
    <property type="match status" value="1"/>
</dbReference>
<dbReference type="SUPFAM" id="SSF51735">
    <property type="entry name" value="NAD(P)-binding Rossmann-fold domains"/>
    <property type="match status" value="1"/>
</dbReference>
<name>A0A6B2R810_9BURK</name>
<accession>A0A6B2R810</accession>
<dbReference type="NCBIfam" id="NF007440">
    <property type="entry name" value="PRK09987.1"/>
    <property type="match status" value="1"/>
</dbReference>
<evidence type="ECO:0000256" key="4">
    <source>
        <dbReference type="ARBA" id="ARBA00017099"/>
    </source>
</evidence>
<dbReference type="PANTHER" id="PTHR10491">
    <property type="entry name" value="DTDP-4-DEHYDRORHAMNOSE REDUCTASE"/>
    <property type="match status" value="1"/>
</dbReference>
<dbReference type="Gene3D" id="3.90.25.10">
    <property type="entry name" value="UDP-galactose 4-epimerase, domain 1"/>
    <property type="match status" value="1"/>
</dbReference>
<organism evidence="8">
    <name type="scientific">Sheuella amnicola</name>
    <dbReference type="NCBI Taxonomy" id="2707330"/>
    <lineage>
        <taxon>Bacteria</taxon>
        <taxon>Pseudomonadati</taxon>
        <taxon>Pseudomonadota</taxon>
        <taxon>Betaproteobacteria</taxon>
        <taxon>Burkholderiales</taxon>
        <taxon>Alcaligenaceae</taxon>
        <taxon>Sheuella</taxon>
    </lineage>
</organism>